<organism evidence="1 3">
    <name type="scientific">Ardenticatena maritima</name>
    <dbReference type="NCBI Taxonomy" id="872965"/>
    <lineage>
        <taxon>Bacteria</taxon>
        <taxon>Bacillati</taxon>
        <taxon>Chloroflexota</taxon>
        <taxon>Ardenticatenia</taxon>
        <taxon>Ardenticatenales</taxon>
        <taxon>Ardenticatenaceae</taxon>
        <taxon>Ardenticatena</taxon>
    </lineage>
</organism>
<dbReference type="Proteomes" id="UP000050502">
    <property type="component" value="Unassembled WGS sequence"/>
</dbReference>
<gene>
    <name evidence="1" type="ORF">ARMA_0713</name>
    <name evidence="2" type="ORF">SE16_09945</name>
</gene>
<evidence type="ECO:0000313" key="4">
    <source>
        <dbReference type="Proteomes" id="UP000050502"/>
    </source>
</evidence>
<dbReference type="AlphaFoldDB" id="A0A0M9UBZ1"/>
<dbReference type="EMBL" id="BBZA01000040">
    <property type="protein sequence ID" value="GAP62290.1"/>
    <property type="molecule type" value="Genomic_DNA"/>
</dbReference>
<protein>
    <submittedName>
        <fullName evidence="1">Uncharacterized protein</fullName>
    </submittedName>
</protein>
<dbReference type="RefSeq" id="WP_054492230.1">
    <property type="nucleotide sequence ID" value="NZ_BBZA01000040.1"/>
</dbReference>
<dbReference type="Proteomes" id="UP000037784">
    <property type="component" value="Unassembled WGS sequence"/>
</dbReference>
<evidence type="ECO:0000313" key="3">
    <source>
        <dbReference type="Proteomes" id="UP000037784"/>
    </source>
</evidence>
<accession>A0A0M9UBZ1</accession>
<keyword evidence="3" id="KW-1185">Reference proteome</keyword>
<dbReference type="InParanoid" id="A0A0M9UBZ1"/>
<dbReference type="EMBL" id="LGKN01000005">
    <property type="protein sequence ID" value="KPL87855.1"/>
    <property type="molecule type" value="Genomic_DNA"/>
</dbReference>
<reference evidence="3" key="3">
    <citation type="submission" date="2015-08" db="EMBL/GenBank/DDBJ databases">
        <title>Draft Genome Sequence of a Heterotrophic Facultative Anaerobic Bacterium Ardenticatena maritima Strain 110S.</title>
        <authorList>
            <person name="Kawaichi S."/>
            <person name="Yoshida T."/>
            <person name="Sako Y."/>
            <person name="Nakamura R."/>
        </authorList>
    </citation>
    <scope>NUCLEOTIDE SEQUENCE [LARGE SCALE GENOMIC DNA]</scope>
    <source>
        <strain evidence="3">110S</strain>
    </source>
</reference>
<name>A0A0M9UBZ1_9CHLR</name>
<evidence type="ECO:0000313" key="2">
    <source>
        <dbReference type="EMBL" id="KPL87855.1"/>
    </source>
</evidence>
<evidence type="ECO:0000313" key="1">
    <source>
        <dbReference type="EMBL" id="GAP62290.1"/>
    </source>
</evidence>
<sequence length="196" mass="22314">MPQQNKSPLFDRIHIAPSVPTPPGRLRDAVLRHLSRLPRALRTLWAQHPRGVMAVDASAASAYLAEPTYWRHLHTAGLLLWHVDDVMQRREAFWEVVGAWLDHWLGSDATGAFFSEGARAPFVPEDAARRWQDVLALGYAEDLLGTQEPATLFRRGFARLMVSPRELDIADPQMARWFRTVVLNEAFWRAVQGVEK</sequence>
<comment type="caution">
    <text evidence="1">The sequence shown here is derived from an EMBL/GenBank/DDBJ whole genome shotgun (WGS) entry which is preliminary data.</text>
</comment>
<proteinExistence type="predicted"/>
<reference evidence="2 4" key="2">
    <citation type="submission" date="2015-07" db="EMBL/GenBank/DDBJ databases">
        <title>Whole genome sequence of Ardenticatena maritima DSM 23922.</title>
        <authorList>
            <person name="Hemp J."/>
            <person name="Ward L.M."/>
            <person name="Pace L.A."/>
            <person name="Fischer W.W."/>
        </authorList>
    </citation>
    <scope>NUCLEOTIDE SEQUENCE [LARGE SCALE GENOMIC DNA]</scope>
    <source>
        <strain evidence="2 4">110S</strain>
    </source>
</reference>
<reference evidence="1 3" key="1">
    <citation type="journal article" date="2015" name="Genome Announc.">
        <title>Draft Genome Sequence of a Heterotrophic Facultative Anaerobic Thermophilic Bacterium, Ardenticatena maritima Strain 110ST.</title>
        <authorList>
            <person name="Kawaichi S."/>
            <person name="Yoshida T."/>
            <person name="Sako Y."/>
            <person name="Nakamura R."/>
        </authorList>
    </citation>
    <scope>NUCLEOTIDE SEQUENCE [LARGE SCALE GENOMIC DNA]</scope>
    <source>
        <strain evidence="1 3">110S</strain>
    </source>
</reference>